<dbReference type="Proteomes" id="UP000748756">
    <property type="component" value="Unassembled WGS sequence"/>
</dbReference>
<sequence length="149" mass="16209">MIGGHMFNEALSQLASGSGSGASTLDVSHKEDVNEFFAKSAMDAVKKHLKINATPELAKVHIHQECIPQYLVGHLQRMQTLDQSLRKDFDGLLAVTGAGYLGVSINDCIKNAREVAEAVVSKLEEEDDGEAKLVGRQDAITGLERSWFL</sequence>
<proteinExistence type="predicted"/>
<accession>A0A9P5R2E6</accession>
<dbReference type="InterPro" id="IPR036188">
    <property type="entry name" value="FAD/NAD-bd_sf"/>
</dbReference>
<organism evidence="1 2">
    <name type="scientific">Linnemannia schmuckeri</name>
    <dbReference type="NCBI Taxonomy" id="64567"/>
    <lineage>
        <taxon>Eukaryota</taxon>
        <taxon>Fungi</taxon>
        <taxon>Fungi incertae sedis</taxon>
        <taxon>Mucoromycota</taxon>
        <taxon>Mortierellomycotina</taxon>
        <taxon>Mortierellomycetes</taxon>
        <taxon>Mortierellales</taxon>
        <taxon>Mortierellaceae</taxon>
        <taxon>Linnemannia</taxon>
    </lineage>
</organism>
<evidence type="ECO:0000313" key="1">
    <source>
        <dbReference type="EMBL" id="KAF9118440.1"/>
    </source>
</evidence>
<dbReference type="EMBL" id="JAAAUQ010003194">
    <property type="protein sequence ID" value="KAF9118440.1"/>
    <property type="molecule type" value="Genomic_DNA"/>
</dbReference>
<dbReference type="GO" id="GO:0005743">
    <property type="term" value="C:mitochondrial inner membrane"/>
    <property type="evidence" value="ECO:0007669"/>
    <property type="project" value="TreeGrafter"/>
</dbReference>
<dbReference type="InterPro" id="IPR050464">
    <property type="entry name" value="Zeta_carotene_desat/Oxidored"/>
</dbReference>
<dbReference type="AlphaFoldDB" id="A0A9P5R2E6"/>
<protein>
    <submittedName>
        <fullName evidence="1">Oxygen-dependent protoporphyrinogen oxidase</fullName>
    </submittedName>
</protein>
<reference evidence="1" key="1">
    <citation type="journal article" date="2020" name="Fungal Divers.">
        <title>Resolving the Mortierellaceae phylogeny through synthesis of multi-gene phylogenetics and phylogenomics.</title>
        <authorList>
            <person name="Vandepol N."/>
            <person name="Liber J."/>
            <person name="Desiro A."/>
            <person name="Na H."/>
            <person name="Kennedy M."/>
            <person name="Barry K."/>
            <person name="Grigoriev I.V."/>
            <person name="Miller A.N."/>
            <person name="O'Donnell K."/>
            <person name="Stajich J.E."/>
            <person name="Bonito G."/>
        </authorList>
    </citation>
    <scope>NUCLEOTIDE SEQUENCE</scope>
    <source>
        <strain evidence="1">NRRL 6426</strain>
    </source>
</reference>
<dbReference type="PANTHER" id="PTHR42923:SF3">
    <property type="entry name" value="PROTOPORPHYRINOGEN OXIDASE"/>
    <property type="match status" value="1"/>
</dbReference>
<dbReference type="PANTHER" id="PTHR42923">
    <property type="entry name" value="PROTOPORPHYRINOGEN OXIDASE"/>
    <property type="match status" value="1"/>
</dbReference>
<keyword evidence="2" id="KW-1185">Reference proteome</keyword>
<dbReference type="GO" id="GO:0004729">
    <property type="term" value="F:oxygen-dependent protoporphyrinogen oxidase activity"/>
    <property type="evidence" value="ECO:0007669"/>
    <property type="project" value="TreeGrafter"/>
</dbReference>
<evidence type="ECO:0000313" key="2">
    <source>
        <dbReference type="Proteomes" id="UP000748756"/>
    </source>
</evidence>
<dbReference type="Gene3D" id="3.50.50.60">
    <property type="entry name" value="FAD/NAD(P)-binding domain"/>
    <property type="match status" value="1"/>
</dbReference>
<comment type="caution">
    <text evidence="1">The sequence shown here is derived from an EMBL/GenBank/DDBJ whole genome shotgun (WGS) entry which is preliminary data.</text>
</comment>
<feature type="non-terminal residue" evidence="1">
    <location>
        <position position="149"/>
    </location>
</feature>
<name>A0A9P5R2E6_9FUNG</name>
<dbReference type="OrthoDB" id="438553at2759"/>
<gene>
    <name evidence="1" type="primary">HEM14</name>
    <name evidence="1" type="ORF">BG015_006618</name>
</gene>